<feature type="domain" description="HpcH/HpaI aldolase/citrate lyase" evidence="7">
    <location>
        <begin position="18"/>
        <end position="242"/>
    </location>
</feature>
<dbReference type="PANTHER" id="PTHR30502">
    <property type="entry name" value="2-KETO-3-DEOXY-L-RHAMNONATE ALDOLASE"/>
    <property type="match status" value="1"/>
</dbReference>
<proteinExistence type="inferred from homology"/>
<evidence type="ECO:0000256" key="2">
    <source>
        <dbReference type="ARBA" id="ARBA00005568"/>
    </source>
</evidence>
<keyword evidence="3" id="KW-0479">Metal-binding</keyword>
<dbReference type="OrthoDB" id="9802624at2"/>
<keyword evidence="9" id="KW-1185">Reference proteome</keyword>
<comment type="caution">
    <text evidence="8">The sequence shown here is derived from an EMBL/GenBank/DDBJ whole genome shotgun (WGS) entry which is preliminary data.</text>
</comment>
<evidence type="ECO:0000256" key="1">
    <source>
        <dbReference type="ARBA" id="ARBA00001968"/>
    </source>
</evidence>
<evidence type="ECO:0000256" key="6">
    <source>
        <dbReference type="ARBA" id="ARBA00045074"/>
    </source>
</evidence>
<dbReference type="RefSeq" id="WP_128776826.1">
    <property type="nucleotide sequence ID" value="NZ_RYFI01000005.1"/>
</dbReference>
<dbReference type="Gene3D" id="3.20.20.60">
    <property type="entry name" value="Phosphoenolpyruvate-binding domains"/>
    <property type="match status" value="1"/>
</dbReference>
<evidence type="ECO:0000256" key="5">
    <source>
        <dbReference type="ARBA" id="ARBA00023317"/>
    </source>
</evidence>
<evidence type="ECO:0000256" key="3">
    <source>
        <dbReference type="ARBA" id="ARBA00022723"/>
    </source>
</evidence>
<protein>
    <submittedName>
        <fullName evidence="8">2-dehydro-3-deoxyglucarate aldolase</fullName>
    </submittedName>
</protein>
<sequence length="255" mass="27276">MDLPKNSFKAAIAEGRQQIGLWSSLASHISTEVIAGSGFDWILLDMEHSPNDLADIYVQLQAIMESPTQAVIRMPSDDPIAIKRILDAGAQSLMIPNVEDAAQAARVVAATRYAPRGVRGFSQAPRAARFGRVPDYHARCEAEICVILQIESQKALDNIEEIAAVEGVDALFVGPGDLSTSLGYLGKQGHPDVVETIEKTIGRVVKTGKACGILTGDEALARRYIAAGTAFTAVGSDMTLLARTTEQLAARFKQG</sequence>
<dbReference type="GO" id="GO:0005737">
    <property type="term" value="C:cytoplasm"/>
    <property type="evidence" value="ECO:0007669"/>
    <property type="project" value="UniProtKB-ARBA"/>
</dbReference>
<dbReference type="EMBL" id="RYFI01000005">
    <property type="protein sequence ID" value="RXF74150.1"/>
    <property type="molecule type" value="Genomic_DNA"/>
</dbReference>
<keyword evidence="4" id="KW-0456">Lyase</keyword>
<reference evidence="8 9" key="1">
    <citation type="submission" date="2018-12" db="EMBL/GenBank/DDBJ databases">
        <title>bacterium Hansschlegelia zhihuaiae S113.</title>
        <authorList>
            <person name="He J."/>
        </authorList>
    </citation>
    <scope>NUCLEOTIDE SEQUENCE [LARGE SCALE GENOMIC DNA]</scope>
    <source>
        <strain evidence="8 9">S 113</strain>
    </source>
</reference>
<comment type="similarity">
    <text evidence="2">Belongs to the HpcH/HpaI aldolase family.</text>
</comment>
<evidence type="ECO:0000313" key="8">
    <source>
        <dbReference type="EMBL" id="RXF74150.1"/>
    </source>
</evidence>
<evidence type="ECO:0000313" key="9">
    <source>
        <dbReference type="Proteomes" id="UP000289708"/>
    </source>
</evidence>
<dbReference type="InterPro" id="IPR050251">
    <property type="entry name" value="HpcH-HpaI_aldolase"/>
</dbReference>
<dbReference type="GO" id="GO:0016832">
    <property type="term" value="F:aldehyde-lyase activity"/>
    <property type="evidence" value="ECO:0007669"/>
    <property type="project" value="TreeGrafter"/>
</dbReference>
<dbReference type="SUPFAM" id="SSF51621">
    <property type="entry name" value="Phosphoenolpyruvate/pyruvate domain"/>
    <property type="match status" value="1"/>
</dbReference>
<dbReference type="FunFam" id="3.20.20.60:FF:000004">
    <property type="entry name" value="5-keto-4-deoxy-D-glucarate aldolase"/>
    <property type="match status" value="1"/>
</dbReference>
<evidence type="ECO:0000256" key="4">
    <source>
        <dbReference type="ARBA" id="ARBA00023239"/>
    </source>
</evidence>
<evidence type="ECO:0000259" key="7">
    <source>
        <dbReference type="Pfam" id="PF03328"/>
    </source>
</evidence>
<organism evidence="8 9">
    <name type="scientific">Hansschlegelia zhihuaiae</name>
    <dbReference type="NCBI Taxonomy" id="405005"/>
    <lineage>
        <taxon>Bacteria</taxon>
        <taxon>Pseudomonadati</taxon>
        <taxon>Pseudomonadota</taxon>
        <taxon>Alphaproteobacteria</taxon>
        <taxon>Hyphomicrobiales</taxon>
        <taxon>Methylopilaceae</taxon>
        <taxon>Hansschlegelia</taxon>
    </lineage>
</organism>
<comment type="catalytic activity">
    <reaction evidence="6">
        <text>D-glyceraldehyde + pyruvate = 2-dehydro-3-deoxy-L-galactonate</text>
        <dbReference type="Rhea" id="RHEA:80055"/>
        <dbReference type="ChEBI" id="CHEBI:15361"/>
        <dbReference type="ChEBI" id="CHEBI:17378"/>
        <dbReference type="ChEBI" id="CHEBI:75545"/>
    </reaction>
</comment>
<dbReference type="AlphaFoldDB" id="A0A4Q0MKK8"/>
<dbReference type="Proteomes" id="UP000289708">
    <property type="component" value="Unassembled WGS sequence"/>
</dbReference>
<comment type="cofactor">
    <cofactor evidence="1">
        <name>a divalent metal cation</name>
        <dbReference type="ChEBI" id="CHEBI:60240"/>
    </cofactor>
</comment>
<dbReference type="PANTHER" id="PTHR30502:SF4">
    <property type="entry name" value="5-KETO-4-DEOXY-D-GLUCARATE ALDOLASE"/>
    <property type="match status" value="1"/>
</dbReference>
<accession>A0A4Q0MKK8</accession>
<gene>
    <name evidence="8" type="ORF">EK403_07205</name>
</gene>
<dbReference type="GO" id="GO:0046872">
    <property type="term" value="F:metal ion binding"/>
    <property type="evidence" value="ECO:0007669"/>
    <property type="project" value="UniProtKB-KW"/>
</dbReference>
<dbReference type="Pfam" id="PF03328">
    <property type="entry name" value="HpcH_HpaI"/>
    <property type="match status" value="1"/>
</dbReference>
<dbReference type="InterPro" id="IPR015813">
    <property type="entry name" value="Pyrv/PenolPyrv_kinase-like_dom"/>
</dbReference>
<dbReference type="InterPro" id="IPR005000">
    <property type="entry name" value="Aldolase/citrate-lyase_domain"/>
</dbReference>
<keyword evidence="5" id="KW-0670">Pyruvate</keyword>
<dbReference type="InterPro" id="IPR040442">
    <property type="entry name" value="Pyrv_kinase-like_dom_sf"/>
</dbReference>
<name>A0A4Q0MKK8_9HYPH</name>